<dbReference type="Pfam" id="PF00232">
    <property type="entry name" value="Glyco_hydro_1"/>
    <property type="match status" value="1"/>
</dbReference>
<dbReference type="PRINTS" id="PR00131">
    <property type="entry name" value="GLHYDRLASE1"/>
</dbReference>
<dbReference type="Proteomes" id="UP000005204">
    <property type="component" value="Unassembled WGS sequence"/>
</dbReference>
<sequence>MFGLLSMWISWDLFLFERPASVAPPWGRLRLVPAERQAVQAEGQADHEAASPAATCVVADSVFTVRMLILHGVKRTFSSLLHPLLANKELHFPGWFKFGAATSSYQIEGSWNVSDKAISIWDDYTHTQPHKIKDHSNGDVACDSYNQYEKDIEMAEQLGLDFYRFSISWSRLLPEGYRTRISSDGRQYYDNLINGLLDRGIEPMVTLYHSEMPKMFQDLGGWANPEMAEWFADYADVAFSLYGDRVKLWITINEPSIICDSSAYVLGVVEPFLAPYLCSKTVLMAHAKAYHNYKKNYKPMYQGKVGIAHAASYFSAKTQNDAELAELFRQYHFGLFMHPLHSKSGGWPATVVELMKNISSVEGFPRSRLPPLTKHEVEFIRGTNDFLGLNYYTSCTVRKAKAGEKRQESLGDLPELNAIFEPYPNSTAAYPEYYSSYPEGLRAFIAWFTKNYGVQDIFITENGYTSYTDDLNDFNRITYIEKHLEKILLCIYEDGARIHGYTYWSLMDNFEWRNGYTAKFGLYDVDFSDEGRKRTPRLSAQYYSYVIKSRSIDSNKWKSQMEDTNDN</sequence>
<name>A0A8R2R196_BOMMO</name>
<comment type="similarity">
    <text evidence="1 4">Belongs to the glycosyl hydrolase 1 family.</text>
</comment>
<accession>A0A8R2R196</accession>
<reference evidence="6" key="2">
    <citation type="submission" date="2022-06" db="UniProtKB">
        <authorList>
            <consortium name="EnsemblMetazoa"/>
        </authorList>
    </citation>
    <scope>IDENTIFICATION</scope>
    <source>
        <strain evidence="6">p50T (Dazao)</strain>
    </source>
</reference>
<dbReference type="AlphaFoldDB" id="A0A8R2R196"/>
<reference evidence="7" key="1">
    <citation type="journal article" date="2008" name="Insect Biochem. Mol. Biol.">
        <title>The genome of a lepidopteran model insect, the silkworm Bombyx mori.</title>
        <authorList>
            <consortium name="International Silkworm Genome Consortium"/>
        </authorList>
    </citation>
    <scope>NUCLEOTIDE SEQUENCE [LARGE SCALE GENOMIC DNA]</scope>
    <source>
        <strain evidence="7">p50T</strain>
    </source>
</reference>
<keyword evidence="7" id="KW-1185">Reference proteome</keyword>
<keyword evidence="5" id="KW-0732">Signal</keyword>
<evidence type="ECO:0000313" key="7">
    <source>
        <dbReference type="Proteomes" id="UP000005204"/>
    </source>
</evidence>
<dbReference type="InterPro" id="IPR001360">
    <property type="entry name" value="Glyco_hydro_1"/>
</dbReference>
<evidence type="ECO:0000256" key="1">
    <source>
        <dbReference type="ARBA" id="ARBA00010838"/>
    </source>
</evidence>
<dbReference type="InterPro" id="IPR033132">
    <property type="entry name" value="GH_1_N_CS"/>
</dbReference>
<proteinExistence type="inferred from homology"/>
<evidence type="ECO:0000256" key="5">
    <source>
        <dbReference type="SAM" id="SignalP"/>
    </source>
</evidence>
<keyword evidence="3" id="KW-0326">Glycosidase</keyword>
<organism evidence="6 7">
    <name type="scientific">Bombyx mori</name>
    <name type="common">Silk moth</name>
    <dbReference type="NCBI Taxonomy" id="7091"/>
    <lineage>
        <taxon>Eukaryota</taxon>
        <taxon>Metazoa</taxon>
        <taxon>Ecdysozoa</taxon>
        <taxon>Arthropoda</taxon>
        <taxon>Hexapoda</taxon>
        <taxon>Insecta</taxon>
        <taxon>Pterygota</taxon>
        <taxon>Neoptera</taxon>
        <taxon>Endopterygota</taxon>
        <taxon>Lepidoptera</taxon>
        <taxon>Glossata</taxon>
        <taxon>Ditrysia</taxon>
        <taxon>Bombycoidea</taxon>
        <taxon>Bombycidae</taxon>
        <taxon>Bombycinae</taxon>
        <taxon>Bombyx</taxon>
    </lineage>
</organism>
<dbReference type="GO" id="GO:0005975">
    <property type="term" value="P:carbohydrate metabolic process"/>
    <property type="evidence" value="ECO:0007669"/>
    <property type="project" value="InterPro"/>
</dbReference>
<dbReference type="PANTHER" id="PTHR10353">
    <property type="entry name" value="GLYCOSYL HYDROLASE"/>
    <property type="match status" value="1"/>
</dbReference>
<evidence type="ECO:0000313" key="6">
    <source>
        <dbReference type="EnsemblMetazoa" id="XP_037874060.1"/>
    </source>
</evidence>
<evidence type="ECO:0000256" key="4">
    <source>
        <dbReference type="RuleBase" id="RU003690"/>
    </source>
</evidence>
<dbReference type="Gene3D" id="3.20.20.80">
    <property type="entry name" value="Glycosidases"/>
    <property type="match status" value="1"/>
</dbReference>
<dbReference type="EnsemblMetazoa" id="XM_038018132.1">
    <property type="protein sequence ID" value="XP_037874060.1"/>
    <property type="gene ID" value="LOC101740541"/>
</dbReference>
<feature type="signal peptide" evidence="5">
    <location>
        <begin position="1"/>
        <end position="22"/>
    </location>
</feature>
<dbReference type="SUPFAM" id="SSF51445">
    <property type="entry name" value="(Trans)glycosidases"/>
    <property type="match status" value="1"/>
</dbReference>
<evidence type="ECO:0008006" key="8">
    <source>
        <dbReference type="Google" id="ProtNLM"/>
    </source>
</evidence>
<dbReference type="PROSITE" id="PS00653">
    <property type="entry name" value="GLYCOSYL_HYDROL_F1_2"/>
    <property type="match status" value="1"/>
</dbReference>
<dbReference type="GO" id="GO:0008422">
    <property type="term" value="F:beta-glucosidase activity"/>
    <property type="evidence" value="ECO:0007669"/>
    <property type="project" value="TreeGrafter"/>
</dbReference>
<evidence type="ECO:0000256" key="3">
    <source>
        <dbReference type="ARBA" id="ARBA00023295"/>
    </source>
</evidence>
<evidence type="ECO:0000256" key="2">
    <source>
        <dbReference type="ARBA" id="ARBA00022801"/>
    </source>
</evidence>
<dbReference type="InterPro" id="IPR017853">
    <property type="entry name" value="GH"/>
</dbReference>
<dbReference type="PANTHER" id="PTHR10353:SF36">
    <property type="entry name" value="LP05116P"/>
    <property type="match status" value="1"/>
</dbReference>
<feature type="chain" id="PRO_5035779348" description="Myrosinase 1-like" evidence="5">
    <location>
        <begin position="23"/>
        <end position="567"/>
    </location>
</feature>
<protein>
    <recommendedName>
        <fullName evidence="8">Myrosinase 1-like</fullName>
    </recommendedName>
</protein>
<keyword evidence="2" id="KW-0378">Hydrolase</keyword>